<gene>
    <name evidence="2" type="ORF">BECKMB1821H_GA0114242_100366</name>
    <name evidence="1" type="ORF">BECKMB1821I_GA0114274_100366</name>
</gene>
<dbReference type="SUPFAM" id="SSF52540">
    <property type="entry name" value="P-loop containing nucleoside triphosphate hydrolases"/>
    <property type="match status" value="1"/>
</dbReference>
<evidence type="ECO:0000313" key="1">
    <source>
        <dbReference type="EMBL" id="VFK27512.1"/>
    </source>
</evidence>
<accession>A0A451B7S7</accession>
<dbReference type="EMBL" id="CAADFQ010000003">
    <property type="protein sequence ID" value="VFK27512.1"/>
    <property type="molecule type" value="Genomic_DNA"/>
</dbReference>
<name>A0A451B7S7_9GAMM</name>
<dbReference type="EMBL" id="CAADGH010000003">
    <property type="protein sequence ID" value="VFK74336.1"/>
    <property type="molecule type" value="Genomic_DNA"/>
</dbReference>
<dbReference type="InterPro" id="IPR027417">
    <property type="entry name" value="P-loop_NTPase"/>
</dbReference>
<dbReference type="AlphaFoldDB" id="A0A451B7S7"/>
<reference evidence="2" key="1">
    <citation type="submission" date="2019-02" db="EMBL/GenBank/DDBJ databases">
        <authorList>
            <person name="Gruber-Vodicka R. H."/>
            <person name="Seah K. B. B."/>
        </authorList>
    </citation>
    <scope>NUCLEOTIDE SEQUENCE</scope>
    <source>
        <strain evidence="2">BECK_BZ198</strain>
        <strain evidence="1">BECK_BZ199</strain>
    </source>
</reference>
<sequence length="545" mass="62863">MSVMTKHKPSLKTFSTAGPIRPDDHYCIPASSRWDVEEIERWIREKRYFALHAPRQTGKTSCLLALMEKLNAEKDYTALYVNVEPAQSARGDVQAGMHTIVGSIADSARLYLKDQRLQGWIEEVLRAASPHGALLKLLSRWSEENDRPIVLFLDEVDALIGDTLVSFLRQIRSGYAQRPATFPQTIMLCGVQDVRDYRIHTGDDQIILGGSAFNIKSESLRLGNFSRENVFALYAQHTEETGQAFEDGVVAYVFAQSNGQPWLVNALGYQACFRIKENRDRSRPITLPDMMMAREQLIEQRDTHLDELIHQLREPRVHAVISELLTGEPSGVFPNDDDQRYTEDLGLIRTRPHIEIANPIYREIIPRALTWTIQSRIPQETVWYVEKDGSLNLPKLLNAFQQFFRENSEIRQDRLDYKEAAPQLLMQSFLQRIINGGGRIDREYGLGRRRTDLLIQWPINDGPPDKTRRFLGAIQRIVIELKIRRGSLETTRREGLEQTADYMDRIGAKEGYLVIFDRRPGSSWEEKVFVEWEPYKNYRIGVWGM</sequence>
<dbReference type="Gene3D" id="3.40.50.300">
    <property type="entry name" value="P-loop containing nucleotide triphosphate hydrolases"/>
    <property type="match status" value="1"/>
</dbReference>
<proteinExistence type="predicted"/>
<protein>
    <submittedName>
        <fullName evidence="2">AAA-like domain-containing protein</fullName>
    </submittedName>
</protein>
<organism evidence="2">
    <name type="scientific">Candidatus Kentrum sp. MB</name>
    <dbReference type="NCBI Taxonomy" id="2138164"/>
    <lineage>
        <taxon>Bacteria</taxon>
        <taxon>Pseudomonadati</taxon>
        <taxon>Pseudomonadota</taxon>
        <taxon>Gammaproteobacteria</taxon>
        <taxon>Candidatus Kentrum</taxon>
    </lineage>
</organism>
<evidence type="ECO:0000313" key="2">
    <source>
        <dbReference type="EMBL" id="VFK74336.1"/>
    </source>
</evidence>